<sequence length="25" mass="2838">MMHYSFFIVLIIASAFHSSGICICF</sequence>
<proteinExistence type="predicted"/>
<accession>A0A0E9U3J5</accession>
<organism evidence="1">
    <name type="scientific">Anguilla anguilla</name>
    <name type="common">European freshwater eel</name>
    <name type="synonym">Muraena anguilla</name>
    <dbReference type="NCBI Taxonomy" id="7936"/>
    <lineage>
        <taxon>Eukaryota</taxon>
        <taxon>Metazoa</taxon>
        <taxon>Chordata</taxon>
        <taxon>Craniata</taxon>
        <taxon>Vertebrata</taxon>
        <taxon>Euteleostomi</taxon>
        <taxon>Actinopterygii</taxon>
        <taxon>Neopterygii</taxon>
        <taxon>Teleostei</taxon>
        <taxon>Anguilliformes</taxon>
        <taxon>Anguillidae</taxon>
        <taxon>Anguilla</taxon>
    </lineage>
</organism>
<reference evidence="1" key="1">
    <citation type="submission" date="2014-11" db="EMBL/GenBank/DDBJ databases">
        <authorList>
            <person name="Amaro Gonzalez C."/>
        </authorList>
    </citation>
    <scope>NUCLEOTIDE SEQUENCE</scope>
</reference>
<name>A0A0E9U3J5_ANGAN</name>
<dbReference type="EMBL" id="GBXM01049034">
    <property type="protein sequence ID" value="JAH59543.1"/>
    <property type="molecule type" value="Transcribed_RNA"/>
</dbReference>
<reference evidence="1" key="2">
    <citation type="journal article" date="2015" name="Fish Shellfish Immunol.">
        <title>Early steps in the European eel (Anguilla anguilla)-Vibrio vulnificus interaction in the gills: Role of the RtxA13 toxin.</title>
        <authorList>
            <person name="Callol A."/>
            <person name="Pajuelo D."/>
            <person name="Ebbesson L."/>
            <person name="Teles M."/>
            <person name="MacKenzie S."/>
            <person name="Amaro C."/>
        </authorList>
    </citation>
    <scope>NUCLEOTIDE SEQUENCE</scope>
</reference>
<dbReference type="AlphaFoldDB" id="A0A0E9U3J5"/>
<evidence type="ECO:0000313" key="1">
    <source>
        <dbReference type="EMBL" id="JAH59543.1"/>
    </source>
</evidence>
<protein>
    <submittedName>
        <fullName evidence="1">Uncharacterized protein</fullName>
    </submittedName>
</protein>